<evidence type="ECO:0000313" key="11">
    <source>
        <dbReference type="Proteomes" id="UP000242146"/>
    </source>
</evidence>
<evidence type="ECO:0000256" key="3">
    <source>
        <dbReference type="ARBA" id="ARBA00012593"/>
    </source>
</evidence>
<dbReference type="InterPro" id="IPR000165">
    <property type="entry name" value="Glucoamylase"/>
</dbReference>
<evidence type="ECO:0000313" key="10">
    <source>
        <dbReference type="EMBL" id="ORX44578.1"/>
    </source>
</evidence>
<evidence type="ECO:0000256" key="8">
    <source>
        <dbReference type="SAM" id="SignalP"/>
    </source>
</evidence>
<keyword evidence="4" id="KW-0378">Hydrolase</keyword>
<feature type="chain" id="PRO_5012552636" description="glucan 1,4-alpha-glucosidase" evidence="8">
    <location>
        <begin position="20"/>
        <end position="444"/>
    </location>
</feature>
<dbReference type="GO" id="GO:0000324">
    <property type="term" value="C:fungal-type vacuole"/>
    <property type="evidence" value="ECO:0007669"/>
    <property type="project" value="TreeGrafter"/>
</dbReference>
<feature type="domain" description="GH15-like" evidence="9">
    <location>
        <begin position="42"/>
        <end position="435"/>
    </location>
</feature>
<accession>A0A1X2G4A3</accession>
<evidence type="ECO:0000259" key="9">
    <source>
        <dbReference type="Pfam" id="PF00723"/>
    </source>
</evidence>
<dbReference type="PRINTS" id="PR00736">
    <property type="entry name" value="GLHYDRLASE15"/>
</dbReference>
<dbReference type="PANTHER" id="PTHR31616">
    <property type="entry name" value="TREHALASE"/>
    <property type="match status" value="1"/>
</dbReference>
<proteinExistence type="inferred from homology"/>
<dbReference type="STRING" id="101127.A0A1X2G4A3"/>
<gene>
    <name evidence="10" type="ORF">DM01DRAFT_1411253</name>
</gene>
<comment type="caution">
    <text evidence="10">The sequence shown here is derived from an EMBL/GenBank/DDBJ whole genome shotgun (WGS) entry which is preliminary data.</text>
</comment>
<evidence type="ECO:0000256" key="4">
    <source>
        <dbReference type="ARBA" id="ARBA00022801"/>
    </source>
</evidence>
<dbReference type="EMBL" id="MCGT01000047">
    <property type="protein sequence ID" value="ORX44578.1"/>
    <property type="molecule type" value="Genomic_DNA"/>
</dbReference>
<keyword evidence="11" id="KW-1185">Reference proteome</keyword>
<comment type="catalytic activity">
    <reaction evidence="1">
        <text>Hydrolysis of terminal (1-&gt;4)-linked alpha-D-glucose residues successively from non-reducing ends of the chains with release of beta-D-glucose.</text>
        <dbReference type="EC" id="3.2.1.3"/>
    </reaction>
</comment>
<feature type="signal peptide" evidence="8">
    <location>
        <begin position="1"/>
        <end position="19"/>
    </location>
</feature>
<keyword evidence="6" id="KW-0326">Glycosidase</keyword>
<dbReference type="InterPro" id="IPR008928">
    <property type="entry name" value="6-hairpin_glycosidase_sf"/>
</dbReference>
<dbReference type="InterPro" id="IPR011613">
    <property type="entry name" value="GH15-like"/>
</dbReference>
<keyword evidence="7" id="KW-0624">Polysaccharide degradation</keyword>
<dbReference type="Gene3D" id="1.50.10.10">
    <property type="match status" value="1"/>
</dbReference>
<dbReference type="Pfam" id="PF00723">
    <property type="entry name" value="Glyco_hydro_15"/>
    <property type="match status" value="1"/>
</dbReference>
<keyword evidence="5" id="KW-0119">Carbohydrate metabolism</keyword>
<dbReference type="SUPFAM" id="SSF48208">
    <property type="entry name" value="Six-hairpin glycosidases"/>
    <property type="match status" value="1"/>
</dbReference>
<sequence length="444" mass="48005">MKFITLTAVASLCLTTVLAGSFPSGNATITSWGSSQHTISLNEMKNNINPPGSAPGFLAASLCTASPNYYFDWTRDSALSFRVLVNELQNGKSDSTIQSDLASYIQFVKSSQTANLGEPKFNADGSVFTGPWGRPQNDGPAERASTLILYDKLNGNSNSKSYVYNDLNYVVSNWQSSCFDLWEENQGQHFFSLMMMRRALLDGVTYATNNGDSSEASNYKSVVSNIESLINTFWTGNYVIVTLGTSAKSNGLDAAVLLGANIGGLGDGFYTPGSDKILATSVVLENAMKSEYPLNSNLPNWLATAIGRYPGDVYDGVGTSAGNPWFICTNAFAELYYRAIKEWNDAGSVTVTDISKTFFAQFDSKAASGTVYTAGTDAYNSLVNNIANRADEFLSTVRYHQNSNGSISEEFNRENGYMQGAYDLTWSHASTITAILAKSGNPSI</sequence>
<evidence type="ECO:0000256" key="7">
    <source>
        <dbReference type="ARBA" id="ARBA00023326"/>
    </source>
</evidence>
<comment type="similarity">
    <text evidence="2">Belongs to the glycosyl hydrolase 15 family.</text>
</comment>
<evidence type="ECO:0000256" key="5">
    <source>
        <dbReference type="ARBA" id="ARBA00023277"/>
    </source>
</evidence>
<name>A0A1X2G4A3_9FUNG</name>
<dbReference type="InterPro" id="IPR012341">
    <property type="entry name" value="6hp_glycosidase-like_sf"/>
</dbReference>
<evidence type="ECO:0000256" key="1">
    <source>
        <dbReference type="ARBA" id="ARBA00001863"/>
    </source>
</evidence>
<dbReference type="OrthoDB" id="6123450at2759"/>
<reference evidence="10 11" key="1">
    <citation type="submission" date="2016-07" db="EMBL/GenBank/DDBJ databases">
        <title>Pervasive Adenine N6-methylation of Active Genes in Fungi.</title>
        <authorList>
            <consortium name="DOE Joint Genome Institute"/>
            <person name="Mondo S.J."/>
            <person name="Dannebaum R.O."/>
            <person name="Kuo R.C."/>
            <person name="Labutti K."/>
            <person name="Haridas S."/>
            <person name="Kuo A."/>
            <person name="Salamov A."/>
            <person name="Ahrendt S.R."/>
            <person name="Lipzen A."/>
            <person name="Sullivan W."/>
            <person name="Andreopoulos W.B."/>
            <person name="Clum A."/>
            <person name="Lindquist E."/>
            <person name="Daum C."/>
            <person name="Ramamoorthy G.K."/>
            <person name="Gryganskyi A."/>
            <person name="Culley D."/>
            <person name="Magnuson J.K."/>
            <person name="James T.Y."/>
            <person name="O'Malley M.A."/>
            <person name="Stajich J.E."/>
            <person name="Spatafora J.W."/>
            <person name="Visel A."/>
            <person name="Grigoriev I.V."/>
        </authorList>
    </citation>
    <scope>NUCLEOTIDE SEQUENCE [LARGE SCALE GENOMIC DNA]</scope>
    <source>
        <strain evidence="10 11">NRRL 3301</strain>
    </source>
</reference>
<dbReference type="Proteomes" id="UP000242146">
    <property type="component" value="Unassembled WGS sequence"/>
</dbReference>
<dbReference type="EC" id="3.2.1.3" evidence="3"/>
<dbReference type="GO" id="GO:0004339">
    <property type="term" value="F:glucan 1,4-alpha-glucosidase activity"/>
    <property type="evidence" value="ECO:0007669"/>
    <property type="project" value="UniProtKB-EC"/>
</dbReference>
<dbReference type="AlphaFoldDB" id="A0A1X2G4A3"/>
<keyword evidence="8" id="KW-0732">Signal</keyword>
<organism evidence="10 11">
    <name type="scientific">Hesseltinella vesiculosa</name>
    <dbReference type="NCBI Taxonomy" id="101127"/>
    <lineage>
        <taxon>Eukaryota</taxon>
        <taxon>Fungi</taxon>
        <taxon>Fungi incertae sedis</taxon>
        <taxon>Mucoromycota</taxon>
        <taxon>Mucoromycotina</taxon>
        <taxon>Mucoromycetes</taxon>
        <taxon>Mucorales</taxon>
        <taxon>Cunninghamellaceae</taxon>
        <taxon>Hesseltinella</taxon>
    </lineage>
</organism>
<protein>
    <recommendedName>
        <fullName evidence="3">glucan 1,4-alpha-glucosidase</fullName>
        <ecNumber evidence="3">3.2.1.3</ecNumber>
    </recommendedName>
</protein>
<dbReference type="PANTHER" id="PTHR31616:SF9">
    <property type="entry name" value="GLUCOAMYLASE, INTRACELLULAR SPORULATION-SPECIFIC"/>
    <property type="match status" value="1"/>
</dbReference>
<evidence type="ECO:0000256" key="6">
    <source>
        <dbReference type="ARBA" id="ARBA00023295"/>
    </source>
</evidence>
<evidence type="ECO:0000256" key="2">
    <source>
        <dbReference type="ARBA" id="ARBA00006188"/>
    </source>
</evidence>
<dbReference type="GO" id="GO:0000272">
    <property type="term" value="P:polysaccharide catabolic process"/>
    <property type="evidence" value="ECO:0007669"/>
    <property type="project" value="UniProtKB-KW"/>
</dbReference>